<dbReference type="RefSeq" id="WP_307231064.1">
    <property type="nucleotide sequence ID" value="NZ_JAUSTT010000020.1"/>
</dbReference>
<dbReference type="Pfam" id="PF04014">
    <property type="entry name" value="MazE_antitoxin"/>
    <property type="match status" value="1"/>
</dbReference>
<dbReference type="InterPro" id="IPR052975">
    <property type="entry name" value="Repressor-like_regulatory"/>
</dbReference>
<dbReference type="PANTHER" id="PTHR34860">
    <property type="entry name" value="REPRESSOR-LIKE PROTEIN SSO7C3"/>
    <property type="match status" value="1"/>
</dbReference>
<organism evidence="2 3">
    <name type="scientific">Bacillus chungangensis</name>
    <dbReference type="NCBI Taxonomy" id="587633"/>
    <lineage>
        <taxon>Bacteria</taxon>
        <taxon>Bacillati</taxon>
        <taxon>Bacillota</taxon>
        <taxon>Bacilli</taxon>
        <taxon>Bacillales</taxon>
        <taxon>Bacillaceae</taxon>
        <taxon>Bacillus</taxon>
    </lineage>
</organism>
<dbReference type="InterPro" id="IPR007159">
    <property type="entry name" value="SpoVT-AbrB_dom"/>
</dbReference>
<dbReference type="SUPFAM" id="SSF89447">
    <property type="entry name" value="AbrB/MazE/MraZ-like"/>
    <property type="match status" value="1"/>
</dbReference>
<reference evidence="2 3" key="1">
    <citation type="submission" date="2023-07" db="EMBL/GenBank/DDBJ databases">
        <title>Genomic Encyclopedia of Type Strains, Phase IV (KMG-IV): sequencing the most valuable type-strain genomes for metagenomic binning, comparative biology and taxonomic classification.</title>
        <authorList>
            <person name="Goeker M."/>
        </authorList>
    </citation>
    <scope>NUCLEOTIDE SEQUENCE [LARGE SCALE GENOMIC DNA]</scope>
    <source>
        <strain evidence="2 3">DSM 23837</strain>
    </source>
</reference>
<dbReference type="EMBL" id="JAUSTT010000020">
    <property type="protein sequence ID" value="MDQ0177236.1"/>
    <property type="molecule type" value="Genomic_DNA"/>
</dbReference>
<gene>
    <name evidence="2" type="ORF">J2S08_003115</name>
</gene>
<feature type="domain" description="SpoVT-AbrB" evidence="1">
    <location>
        <begin position="21"/>
        <end position="67"/>
    </location>
</feature>
<accession>A0ABT9WVA6</accession>
<evidence type="ECO:0000313" key="2">
    <source>
        <dbReference type="EMBL" id="MDQ0177236.1"/>
    </source>
</evidence>
<dbReference type="Gene3D" id="2.10.260.10">
    <property type="match status" value="1"/>
</dbReference>
<name>A0ABT9WVA6_9BACI</name>
<keyword evidence="3" id="KW-1185">Reference proteome</keyword>
<dbReference type="PANTHER" id="PTHR34860:SF6">
    <property type="entry name" value="REPRESSOR-LIKE PROTEIN SSO7C3"/>
    <property type="match status" value="1"/>
</dbReference>
<protein>
    <submittedName>
        <fullName evidence="2">AbrB family looped-hinge helix DNA binding protein</fullName>
    </submittedName>
</protein>
<evidence type="ECO:0000259" key="1">
    <source>
        <dbReference type="SMART" id="SM00966"/>
    </source>
</evidence>
<dbReference type="InterPro" id="IPR037914">
    <property type="entry name" value="SpoVT-AbrB_sf"/>
</dbReference>
<dbReference type="Proteomes" id="UP001223586">
    <property type="component" value="Unassembled WGS sequence"/>
</dbReference>
<evidence type="ECO:0000313" key="3">
    <source>
        <dbReference type="Proteomes" id="UP001223586"/>
    </source>
</evidence>
<sequence>MKDSHNKASNKKDEGKYMSSVKVGAKGQIVIPKEARDLFDIKPGDTLLLLADIDRGIALQKFEVFQKFADEVFRANENPVDPDE</sequence>
<dbReference type="SMART" id="SM00966">
    <property type="entry name" value="SpoVT_AbrB"/>
    <property type="match status" value="1"/>
</dbReference>
<proteinExistence type="predicted"/>
<comment type="caution">
    <text evidence="2">The sequence shown here is derived from an EMBL/GenBank/DDBJ whole genome shotgun (WGS) entry which is preliminary data.</text>
</comment>
<dbReference type="NCBIfam" id="TIGR01439">
    <property type="entry name" value="lp_hng_hel_AbrB"/>
    <property type="match status" value="1"/>
</dbReference>